<proteinExistence type="inferred from homology"/>
<name>A0A4U6XCW4_9PEZI</name>
<dbReference type="GO" id="GO:0016592">
    <property type="term" value="C:mediator complex"/>
    <property type="evidence" value="ECO:0007669"/>
    <property type="project" value="InterPro"/>
</dbReference>
<dbReference type="GO" id="GO:0005524">
    <property type="term" value="F:ATP binding"/>
    <property type="evidence" value="ECO:0007669"/>
    <property type="project" value="InterPro"/>
</dbReference>
<protein>
    <submittedName>
        <fullName evidence="9">Mitosis inhibitor protein kinase wee1</fullName>
    </submittedName>
</protein>
<dbReference type="GO" id="GO:0003712">
    <property type="term" value="F:transcription coregulator activity"/>
    <property type="evidence" value="ECO:0007669"/>
    <property type="project" value="InterPro"/>
</dbReference>
<dbReference type="PANTHER" id="PTHR35041">
    <property type="entry name" value="MEDIATOR OF RNA POLYMERASE II TRANSCRIPTION SUBUNIT 1"/>
    <property type="match status" value="1"/>
</dbReference>
<feature type="region of interest" description="Disordered" evidence="7">
    <location>
        <begin position="797"/>
        <end position="958"/>
    </location>
</feature>
<evidence type="ECO:0000256" key="7">
    <source>
        <dbReference type="SAM" id="MobiDB-lite"/>
    </source>
</evidence>
<dbReference type="InterPro" id="IPR008271">
    <property type="entry name" value="Ser/Thr_kinase_AS"/>
</dbReference>
<evidence type="ECO:0000256" key="6">
    <source>
        <dbReference type="ARBA" id="ARBA00023242"/>
    </source>
</evidence>
<comment type="similarity">
    <text evidence="2">Belongs to the Mediator complex subunit 1 family.</text>
</comment>
<dbReference type="EMBL" id="PJEX01000208">
    <property type="protein sequence ID" value="TKW53029.1"/>
    <property type="molecule type" value="Genomic_DNA"/>
</dbReference>
<evidence type="ECO:0000256" key="4">
    <source>
        <dbReference type="ARBA" id="ARBA00023159"/>
    </source>
</evidence>
<feature type="compositionally biased region" description="Polar residues" evidence="7">
    <location>
        <begin position="1394"/>
        <end position="1411"/>
    </location>
</feature>
<dbReference type="SUPFAM" id="SSF56112">
    <property type="entry name" value="Protein kinase-like (PK-like)"/>
    <property type="match status" value="1"/>
</dbReference>
<dbReference type="InterPro" id="IPR000719">
    <property type="entry name" value="Prot_kinase_dom"/>
</dbReference>
<accession>A0A4U6XCW4</accession>
<feature type="compositionally biased region" description="Polar residues" evidence="7">
    <location>
        <begin position="828"/>
        <end position="846"/>
    </location>
</feature>
<dbReference type="Gene3D" id="3.30.200.20">
    <property type="entry name" value="Phosphorylase Kinase, domain 1"/>
    <property type="match status" value="1"/>
</dbReference>
<feature type="compositionally biased region" description="Polar residues" evidence="7">
    <location>
        <begin position="1"/>
        <end position="23"/>
    </location>
</feature>
<feature type="region of interest" description="Disordered" evidence="7">
    <location>
        <begin position="1048"/>
        <end position="1189"/>
    </location>
</feature>
<dbReference type="GO" id="GO:0004672">
    <property type="term" value="F:protein kinase activity"/>
    <property type="evidence" value="ECO:0007669"/>
    <property type="project" value="InterPro"/>
</dbReference>
<feature type="compositionally biased region" description="Polar residues" evidence="7">
    <location>
        <begin position="1356"/>
        <end position="1374"/>
    </location>
</feature>
<feature type="compositionally biased region" description="Polar residues" evidence="7">
    <location>
        <begin position="879"/>
        <end position="901"/>
    </location>
</feature>
<dbReference type="PROSITE" id="PS50011">
    <property type="entry name" value="PROTEIN_KINASE_DOM"/>
    <property type="match status" value="1"/>
</dbReference>
<dbReference type="PROSITE" id="PS00108">
    <property type="entry name" value="PROTEIN_KINASE_ST"/>
    <property type="match status" value="1"/>
</dbReference>
<keyword evidence="10" id="KW-1185">Reference proteome</keyword>
<comment type="caution">
    <text evidence="9">The sequence shown here is derived from an EMBL/GenBank/DDBJ whole genome shotgun (WGS) entry which is preliminary data.</text>
</comment>
<feature type="region of interest" description="Disordered" evidence="7">
    <location>
        <begin position="1"/>
        <end position="69"/>
    </location>
</feature>
<dbReference type="GO" id="GO:0045944">
    <property type="term" value="P:positive regulation of transcription by RNA polymerase II"/>
    <property type="evidence" value="ECO:0007669"/>
    <property type="project" value="UniProtKB-ARBA"/>
</dbReference>
<dbReference type="SMART" id="SM00220">
    <property type="entry name" value="S_TKc"/>
    <property type="match status" value="1"/>
</dbReference>
<dbReference type="Gene3D" id="1.10.510.10">
    <property type="entry name" value="Transferase(Phosphotransferase) domain 1"/>
    <property type="match status" value="1"/>
</dbReference>
<evidence type="ECO:0000256" key="2">
    <source>
        <dbReference type="ARBA" id="ARBA00006210"/>
    </source>
</evidence>
<feature type="compositionally biased region" description="Low complexity" evidence="7">
    <location>
        <begin position="850"/>
        <end position="868"/>
    </location>
</feature>
<keyword evidence="6" id="KW-0539">Nucleus</keyword>
<keyword evidence="5" id="KW-0804">Transcription</keyword>
<organism evidence="9 10">
    <name type="scientific">Colletotrichum tanaceti</name>
    <dbReference type="NCBI Taxonomy" id="1306861"/>
    <lineage>
        <taxon>Eukaryota</taxon>
        <taxon>Fungi</taxon>
        <taxon>Dikarya</taxon>
        <taxon>Ascomycota</taxon>
        <taxon>Pezizomycotina</taxon>
        <taxon>Sordariomycetes</taxon>
        <taxon>Hypocreomycetidae</taxon>
        <taxon>Glomerellales</taxon>
        <taxon>Glomerellaceae</taxon>
        <taxon>Colletotrichum</taxon>
        <taxon>Colletotrichum destructivum species complex</taxon>
    </lineage>
</organism>
<comment type="subcellular location">
    <subcellularLocation>
        <location evidence="1">Nucleus</location>
    </subcellularLocation>
</comment>
<dbReference type="PANTHER" id="PTHR35041:SF4">
    <property type="entry name" value="MEDIATOR OF RNA POLYMERASE II TRANSCRIPTION SUBUNIT 1"/>
    <property type="match status" value="1"/>
</dbReference>
<dbReference type="Pfam" id="PF00069">
    <property type="entry name" value="Pkinase"/>
    <property type="match status" value="1"/>
</dbReference>
<feature type="region of interest" description="Disordered" evidence="7">
    <location>
        <begin position="1240"/>
        <end position="1273"/>
    </location>
</feature>
<dbReference type="Pfam" id="PF10744">
    <property type="entry name" value="Med1"/>
    <property type="match status" value="1"/>
</dbReference>
<evidence type="ECO:0000256" key="1">
    <source>
        <dbReference type="ARBA" id="ARBA00004123"/>
    </source>
</evidence>
<reference evidence="9 10" key="1">
    <citation type="journal article" date="2019" name="PLoS ONE">
        <title>Comparative genome analysis indicates high evolutionary potential of pathogenicity genes in Colletotrichum tanaceti.</title>
        <authorList>
            <person name="Lelwala R.V."/>
            <person name="Korhonen P.K."/>
            <person name="Young N.D."/>
            <person name="Scott J.B."/>
            <person name="Ades P.A."/>
            <person name="Gasser R.B."/>
            <person name="Taylor P.W.J."/>
        </authorList>
    </citation>
    <scope>NUCLEOTIDE SEQUENCE [LARGE SCALE GENOMIC DNA]</scope>
    <source>
        <strain evidence="9">BRIP57314</strain>
    </source>
</reference>
<dbReference type="InterPro" id="IPR019680">
    <property type="entry name" value="Mediator_Med1"/>
</dbReference>
<evidence type="ECO:0000259" key="8">
    <source>
        <dbReference type="PROSITE" id="PS50011"/>
    </source>
</evidence>
<evidence type="ECO:0000256" key="3">
    <source>
        <dbReference type="ARBA" id="ARBA00023015"/>
    </source>
</evidence>
<dbReference type="STRING" id="1306861.A0A4U6XCW4"/>
<evidence type="ECO:0000256" key="5">
    <source>
        <dbReference type="ARBA" id="ARBA00023163"/>
    </source>
</evidence>
<sequence>MATPTQMKHAASQQGRTPSQLTAATPPVSTPFSTSQAHAAFSPRGPRSSPQQFKKSPATSTTLMGHPANGALNFDSPSAAAAMGALGISGGLDIGLDHVGVGGFGGLGALGSEDDKIKRLDAVIEILGKAKGRVSEAGLERLTLRTGLTSMWDEHRSPDGRKTRMLVIAGQALTIDIELNNNIVENVSLGFPESGHIVTRHKDHAGNILLKDLQLRPDQSPLTKTLEKFSANLERLANLDKLSVIPGLDCQEALAGIFESLERLHKWELSKLREDPAMGGKPDRFLETTIMCTKSGRPMMHTRDMVGLSIEYWTERRHVIPKTTATMRYCETREKVWSILIGCKALDGNMFPPVRVSENWISQKVEKAEPGPEDILVAASGPALDWLEPEPTTLPQTDDNKDPGIDVVQPDGTTHKYPNVKFVATLTPSVIVPQSVWNTLHTLTGAQAQPMPLPTYTFDSISFPIPEGSNHDASELRVISCKRKIQVQVPGDGNAVSSRKHKNTLLIYKPVYGQTVTELSFSHPRQLVAMLPILRQYAFISTLLERSFGSNIAGEIVPDVNDSIIINDTTTTQNEYDRFMSQTYDANGQELTLDVVLTVHPSAGLHVVFPFRNATANIDLQIQQNGLVHVVSQNVVPVSGEDVAEADKGKHKQLTPQDLGHFALSTCNWFWIPGPPQNAFSSSLSPFWDGDPQTSTTRPCAPTAIILKVFFSLSASCENTDSITRSTLQPTAYPFFDRSWPPPTYVPTVNSETVYDDRYQRQIYSTQKNTITMSFSNSSGGTLTVPSPTHAHHVDVLASSESSHSGSHTPVQQQSPCRRYTATPTPPSSSHNNTTAYGELFQSQTPAGLPPSMSSTTPFSSPPSLATPFRPSVRLSLRSAKSSKVTGSPSRPATRLRTSPKSPLKRALNATTESGVNSTPSSSSNSVASGQENNQSSAQQSPHSRSSTQKASRHSLHLDVSGHAQQSNIFKHLEAQGDPQGAPGSGALKRSDAIMNLDQASLGSPVAKRRSLHGISSFGQNTSDFNIFDNTSSTPAKAGFDIHDEASREREYELFGSSAAAREPLPSPTPPPQIPRRTGSLRRSTLQQRQHDRSSWGRKSGANHLAQMSGEFSTPNVKNRPRLSMDQFLPPQLPRDSPFTSNGPLPNPSAHPVERHSHQPHPLSKTLVTSTSGNSLEEQNNSMPPPYVFERPRAPLNFAKSMPYGSSRPSFMLEEGENVTPFKSAKPWAGAFMSTGLVSKVNRNPEDDNKLTMPDTPCKKPTNGFATFPPPPGSAIKKSNRYSFGGMPSTPFNAPGAPSRSTFGNPGKGLGIFQRLGSRHARRGSVLSLDEDKKFSLDTNFNVGLGVENDAPPTPTKQGLTPSFSNLSEQSIESPSAKRTLPPPMSAVRPMISRESTASPVEQRSPRTPSTHVVLPDASCLSISNPAESKSAATPVTPSGRDSLQSTTTQLMTPVNAGRAKSDADDSLYSRFDKVEMVGKGEFSSVYRVVKAGYSRASFLSVFSGTPTKNPRESPEPDRIYAVKKARRQFTGPKDRLSKLREVHALQALTHADHVVHYVDSWEYNQYLYIQTEYCDEGTLDKFLSNVGRKGRLDDFRIWKVIHDIGLGLQSIHEAGFIHLDLKPANILITFEGILKIGDFGLATEWPAAKGVDAEGDREYIGPEILRGDFNKPADIFSLGLITIEMAANVVLPDNGPTWVALRSGDLSEVPSLTFSATTATSAHRDAAGVPTMQSFDDPLLAQTSAPDISLHLGAAPTRVSVVMDDESPFITRKRTELRSPPDFMSDPFHPSSLDQVVRWMISPEPSERPTIQQLLSTPSMTWVAQRRRSAATVFEGVWGPSESTALPILVDEDTEMMDV</sequence>
<feature type="compositionally biased region" description="Polar residues" evidence="7">
    <location>
        <begin position="1421"/>
        <end position="1446"/>
    </location>
</feature>
<keyword evidence="3" id="KW-0805">Transcription regulation</keyword>
<feature type="compositionally biased region" description="Pro residues" evidence="7">
    <location>
        <begin position="1065"/>
        <end position="1074"/>
    </location>
</feature>
<feature type="compositionally biased region" description="Low complexity" evidence="7">
    <location>
        <begin position="799"/>
        <end position="808"/>
    </location>
</feature>
<feature type="compositionally biased region" description="Low complexity" evidence="7">
    <location>
        <begin position="914"/>
        <end position="947"/>
    </location>
</feature>
<evidence type="ECO:0000313" key="9">
    <source>
        <dbReference type="EMBL" id="TKW53029.1"/>
    </source>
</evidence>
<keyword evidence="4" id="KW-0010">Activator</keyword>
<feature type="domain" description="Protein kinase" evidence="8">
    <location>
        <begin position="1472"/>
        <end position="1824"/>
    </location>
</feature>
<dbReference type="Proteomes" id="UP000310108">
    <property type="component" value="Unassembled WGS sequence"/>
</dbReference>
<feature type="compositionally biased region" description="Polar residues" evidence="7">
    <location>
        <begin position="1166"/>
        <end position="1182"/>
    </location>
</feature>
<gene>
    <name evidence="9" type="primary">wee1</name>
    <name evidence="9" type="ORF">CTA1_5509</name>
</gene>
<dbReference type="FunFam" id="3.30.200.20:FF:000611">
    <property type="entry name" value="Protein kinase, putative"/>
    <property type="match status" value="1"/>
</dbReference>
<evidence type="ECO:0000313" key="10">
    <source>
        <dbReference type="Proteomes" id="UP000310108"/>
    </source>
</evidence>
<feature type="region of interest" description="Disordered" evidence="7">
    <location>
        <begin position="1346"/>
        <end position="1446"/>
    </location>
</feature>
<feature type="compositionally biased region" description="Polar residues" evidence="7">
    <location>
        <begin position="48"/>
        <end position="63"/>
    </location>
</feature>
<dbReference type="InterPro" id="IPR011009">
    <property type="entry name" value="Kinase-like_dom_sf"/>
</dbReference>